<dbReference type="AlphaFoldDB" id="A0AAW1QUY1"/>
<dbReference type="InterPro" id="IPR052757">
    <property type="entry name" value="Ribosomal_protein_S1"/>
</dbReference>
<evidence type="ECO:0000256" key="1">
    <source>
        <dbReference type="SAM" id="MobiDB-lite"/>
    </source>
</evidence>
<sequence>MQAQHLVPEASGQLLCKQPPTALRRQPGSVQGSPGSAPVLRQARLSFKVSKPRTAPPAKQQKLSARRSRLGVLASNSAPAAAAEQEQASSSTPAATEQPSSPSSQAPAPPAAPSSSDIPAHAEVQPAGETSAPAELSAATEMQPAAETLAPAEASAAADSSPPQESPANPAPARKGRPAASSSRKQHRPAQGPATTASDKQQKHDLPFEVGDDLVGTVVRGSELGVHVKLSNFEGLLGWVPNIYKPRNLRNSFDPTPVFPKGEAHLPVGLQREWKVMEIRPGQKAGQWYPRLSAGQVDCDILRARCTQILEMSKKEHCPLRVVVSGTNAGGLTLLFEGLSGFIPLSALVKPKEIRYSLEELKEKYLGKELEVYMTELKSDNMTVVMNQRLADVERMERKCRTGTLHWGTVDHIHPSFGAYIILDDPFARVVGMLHISSISQEHVNSVTDVFQVGERVRVLVKDVRRPALSRIDLATHVLEKEPGQIFTDKEGVYANADAVLPVWQDVVQSIIANRRALGRGRSDDNVSYGRDPYGQSSRSFGGQRRDSRGGDNGASWGNSNSGRGSSEPDDSFWDPM</sequence>
<gene>
    <name evidence="3" type="ORF">WJX74_009616</name>
</gene>
<organism evidence="3 4">
    <name type="scientific">Apatococcus lobatus</name>
    <dbReference type="NCBI Taxonomy" id="904363"/>
    <lineage>
        <taxon>Eukaryota</taxon>
        <taxon>Viridiplantae</taxon>
        <taxon>Chlorophyta</taxon>
        <taxon>core chlorophytes</taxon>
        <taxon>Trebouxiophyceae</taxon>
        <taxon>Chlorellales</taxon>
        <taxon>Chlorellaceae</taxon>
        <taxon>Apatococcus</taxon>
    </lineage>
</organism>
<feature type="compositionally biased region" description="Acidic residues" evidence="1">
    <location>
        <begin position="568"/>
        <end position="577"/>
    </location>
</feature>
<evidence type="ECO:0000259" key="2">
    <source>
        <dbReference type="PROSITE" id="PS50126"/>
    </source>
</evidence>
<dbReference type="SUPFAM" id="SSF50249">
    <property type="entry name" value="Nucleic acid-binding proteins"/>
    <property type="match status" value="1"/>
</dbReference>
<dbReference type="Proteomes" id="UP001438707">
    <property type="component" value="Unassembled WGS sequence"/>
</dbReference>
<dbReference type="InterPro" id="IPR012340">
    <property type="entry name" value="NA-bd_OB-fold"/>
</dbReference>
<feature type="region of interest" description="Disordered" evidence="1">
    <location>
        <begin position="520"/>
        <end position="577"/>
    </location>
</feature>
<keyword evidence="4" id="KW-1185">Reference proteome</keyword>
<dbReference type="PANTHER" id="PTHR47559">
    <property type="entry name" value="OS03G0844900 PROTEIN"/>
    <property type="match status" value="1"/>
</dbReference>
<feature type="region of interest" description="Disordered" evidence="1">
    <location>
        <begin position="1"/>
        <end position="205"/>
    </location>
</feature>
<name>A0AAW1QUY1_9CHLO</name>
<feature type="compositionally biased region" description="Low complexity" evidence="1">
    <location>
        <begin position="144"/>
        <end position="168"/>
    </location>
</feature>
<feature type="domain" description="S1 motif" evidence="2">
    <location>
        <begin position="403"/>
        <end position="477"/>
    </location>
</feature>
<dbReference type="InterPro" id="IPR003029">
    <property type="entry name" value="S1_domain"/>
</dbReference>
<evidence type="ECO:0000313" key="3">
    <source>
        <dbReference type="EMBL" id="KAK9825326.1"/>
    </source>
</evidence>
<dbReference type="PROSITE" id="PS50126">
    <property type="entry name" value="S1"/>
    <property type="match status" value="1"/>
</dbReference>
<dbReference type="GO" id="GO:0003676">
    <property type="term" value="F:nucleic acid binding"/>
    <property type="evidence" value="ECO:0007669"/>
    <property type="project" value="InterPro"/>
</dbReference>
<proteinExistence type="predicted"/>
<dbReference type="PANTHER" id="PTHR47559:SF1">
    <property type="entry name" value="OS03G0844900 PROTEIN"/>
    <property type="match status" value="1"/>
</dbReference>
<feature type="compositionally biased region" description="Low complexity" evidence="1">
    <location>
        <begin position="74"/>
        <end position="106"/>
    </location>
</feature>
<protein>
    <recommendedName>
        <fullName evidence="2">S1 motif domain-containing protein</fullName>
    </recommendedName>
</protein>
<dbReference type="Pfam" id="PF00575">
    <property type="entry name" value="S1"/>
    <property type="match status" value="1"/>
</dbReference>
<dbReference type="Gene3D" id="2.40.50.140">
    <property type="entry name" value="Nucleic acid-binding proteins"/>
    <property type="match status" value="1"/>
</dbReference>
<comment type="caution">
    <text evidence="3">The sequence shown here is derived from an EMBL/GenBank/DDBJ whole genome shotgun (WGS) entry which is preliminary data.</text>
</comment>
<accession>A0AAW1QUY1</accession>
<evidence type="ECO:0000313" key="4">
    <source>
        <dbReference type="Proteomes" id="UP001438707"/>
    </source>
</evidence>
<reference evidence="3 4" key="1">
    <citation type="journal article" date="2024" name="Nat. Commun.">
        <title>Phylogenomics reveals the evolutionary origins of lichenization in chlorophyte algae.</title>
        <authorList>
            <person name="Puginier C."/>
            <person name="Libourel C."/>
            <person name="Otte J."/>
            <person name="Skaloud P."/>
            <person name="Haon M."/>
            <person name="Grisel S."/>
            <person name="Petersen M."/>
            <person name="Berrin J.G."/>
            <person name="Delaux P.M."/>
            <person name="Dal Grande F."/>
            <person name="Keller J."/>
        </authorList>
    </citation>
    <scope>NUCLEOTIDE SEQUENCE [LARGE SCALE GENOMIC DNA]</scope>
    <source>
        <strain evidence="3 4">SAG 2145</strain>
    </source>
</reference>
<feature type="compositionally biased region" description="Low complexity" evidence="1">
    <location>
        <begin position="554"/>
        <end position="566"/>
    </location>
</feature>
<dbReference type="EMBL" id="JALJOS010000025">
    <property type="protein sequence ID" value="KAK9825326.1"/>
    <property type="molecule type" value="Genomic_DNA"/>
</dbReference>
<dbReference type="SMART" id="SM00316">
    <property type="entry name" value="S1"/>
    <property type="match status" value="2"/>
</dbReference>